<keyword evidence="3" id="KW-1185">Reference proteome</keyword>
<dbReference type="GO" id="GO:0004521">
    <property type="term" value="F:RNA endonuclease activity"/>
    <property type="evidence" value="ECO:0007669"/>
    <property type="project" value="TreeGrafter"/>
</dbReference>
<keyword evidence="1" id="KW-0540">Nuclease</keyword>
<organism evidence="2 3">
    <name type="scientific">Flavobacterium nackdongense</name>
    <dbReference type="NCBI Taxonomy" id="2547394"/>
    <lineage>
        <taxon>Bacteria</taxon>
        <taxon>Pseudomonadati</taxon>
        <taxon>Bacteroidota</taxon>
        <taxon>Flavobacteriia</taxon>
        <taxon>Flavobacteriales</taxon>
        <taxon>Flavobacteriaceae</taxon>
        <taxon>Flavobacterium</taxon>
    </lineage>
</organism>
<keyword evidence="1" id="KW-0255">Endonuclease</keyword>
<evidence type="ECO:0000313" key="2">
    <source>
        <dbReference type="EMBL" id="QBN20223.1"/>
    </source>
</evidence>
<dbReference type="RefSeq" id="WP_133277724.1">
    <property type="nucleotide sequence ID" value="NZ_CP037933.1"/>
</dbReference>
<dbReference type="SUPFAM" id="SSF50118">
    <property type="entry name" value="Cell growth inhibitor/plasmid maintenance toxic component"/>
    <property type="match status" value="1"/>
</dbReference>
<dbReference type="GO" id="GO:0016075">
    <property type="term" value="P:rRNA catabolic process"/>
    <property type="evidence" value="ECO:0007669"/>
    <property type="project" value="TreeGrafter"/>
</dbReference>
<protein>
    <recommendedName>
        <fullName evidence="1">mRNA interferase</fullName>
        <ecNumber evidence="1">3.1.-.-</ecNumber>
    </recommendedName>
</protein>
<dbReference type="KEGG" id="fnk:E1750_15945"/>
<dbReference type="AlphaFoldDB" id="A0A4P6YIC0"/>
<name>A0A4P6YIC0_9FLAO</name>
<dbReference type="GO" id="GO:0006402">
    <property type="term" value="P:mRNA catabolic process"/>
    <property type="evidence" value="ECO:0007669"/>
    <property type="project" value="TreeGrafter"/>
</dbReference>
<dbReference type="Gene3D" id="2.30.30.110">
    <property type="match status" value="1"/>
</dbReference>
<dbReference type="Pfam" id="PF02452">
    <property type="entry name" value="PemK_toxin"/>
    <property type="match status" value="1"/>
</dbReference>
<gene>
    <name evidence="2" type="ORF">E1750_15945</name>
</gene>
<dbReference type="PIRSF" id="PIRSF033490">
    <property type="entry name" value="MazF"/>
    <property type="match status" value="1"/>
</dbReference>
<reference evidence="3" key="1">
    <citation type="submission" date="2019-03" db="EMBL/GenBank/DDBJ databases">
        <title>Flavobacterium sp.</title>
        <authorList>
            <person name="Kim H."/>
        </authorList>
    </citation>
    <scope>NUCLEOTIDE SEQUENCE [LARGE SCALE GENOMIC DNA]</scope>
    <source>
        <strain evidence="3">GS13</strain>
    </source>
</reference>
<keyword evidence="1" id="KW-0378">Hydrolase</keyword>
<dbReference type="PANTHER" id="PTHR33988:SF2">
    <property type="entry name" value="ENDORIBONUCLEASE MAZF"/>
    <property type="match status" value="1"/>
</dbReference>
<proteinExistence type="inferred from homology"/>
<dbReference type="EC" id="3.1.-.-" evidence="1"/>
<dbReference type="OrthoDB" id="9808744at2"/>
<dbReference type="InterPro" id="IPR003477">
    <property type="entry name" value="PemK-like"/>
</dbReference>
<dbReference type="GO" id="GO:0003677">
    <property type="term" value="F:DNA binding"/>
    <property type="evidence" value="ECO:0007669"/>
    <property type="project" value="InterPro"/>
</dbReference>
<dbReference type="Proteomes" id="UP000291124">
    <property type="component" value="Chromosome"/>
</dbReference>
<dbReference type="PANTHER" id="PTHR33988">
    <property type="entry name" value="ENDORIBONUCLEASE MAZF-RELATED"/>
    <property type="match status" value="1"/>
</dbReference>
<dbReference type="EMBL" id="CP037933">
    <property type="protein sequence ID" value="QBN20223.1"/>
    <property type="molecule type" value="Genomic_DNA"/>
</dbReference>
<evidence type="ECO:0000313" key="3">
    <source>
        <dbReference type="Proteomes" id="UP000291124"/>
    </source>
</evidence>
<evidence type="ECO:0000256" key="1">
    <source>
        <dbReference type="PIRNR" id="PIRNR033490"/>
    </source>
</evidence>
<comment type="similarity">
    <text evidence="1">Belongs to the PemK/MazF family.</text>
</comment>
<accession>A0A4P6YIC0</accession>
<comment type="function">
    <text evidence="1">Toxic component of a type II toxin-antitoxin (TA) system.</text>
</comment>
<dbReference type="InterPro" id="IPR011067">
    <property type="entry name" value="Plasmid_toxin/cell-grow_inhib"/>
</dbReference>
<dbReference type="GO" id="GO:0016787">
    <property type="term" value="F:hydrolase activity"/>
    <property type="evidence" value="ECO:0007669"/>
    <property type="project" value="UniProtKB-KW"/>
</dbReference>
<sequence length="106" mass="12121">MVKQYQIYWVILDPTLGSEINKIRPCVVISPNESNQFLNTVLIAPITSKIRNFPMRLGVVLENKSGQICFDQIRCIDKMRLKAKIAALSINDIESVKNILKEYLVN</sequence>